<protein>
    <submittedName>
        <fullName evidence="2">Uncharacterized protein</fullName>
    </submittedName>
</protein>
<dbReference type="RefSeq" id="WP_193123629.1">
    <property type="nucleotide sequence ID" value="NZ_JADBGI010000020.1"/>
</dbReference>
<organism evidence="2 3">
    <name type="scientific">Nocardiopsis coralli</name>
    <dbReference type="NCBI Taxonomy" id="2772213"/>
    <lineage>
        <taxon>Bacteria</taxon>
        <taxon>Bacillati</taxon>
        <taxon>Actinomycetota</taxon>
        <taxon>Actinomycetes</taxon>
        <taxon>Streptosporangiales</taxon>
        <taxon>Nocardiopsidaceae</taxon>
        <taxon>Nocardiopsis</taxon>
    </lineage>
</organism>
<feature type="signal peptide" evidence="1">
    <location>
        <begin position="1"/>
        <end position="32"/>
    </location>
</feature>
<dbReference type="Proteomes" id="UP000806528">
    <property type="component" value="Unassembled WGS sequence"/>
</dbReference>
<proteinExistence type="predicted"/>
<evidence type="ECO:0000313" key="2">
    <source>
        <dbReference type="EMBL" id="MBE3001028.1"/>
    </source>
</evidence>
<reference evidence="2 3" key="1">
    <citation type="submission" date="2020-09" db="EMBL/GenBank/DDBJ databases">
        <title>Diversity and distribution of actinomycetes associated with coral in the coast of Hainan.</title>
        <authorList>
            <person name="Li F."/>
        </authorList>
    </citation>
    <scope>NUCLEOTIDE SEQUENCE [LARGE SCALE GENOMIC DNA]</scope>
    <source>
        <strain evidence="2 3">HNM0947</strain>
    </source>
</reference>
<name>A0ABR9PB15_9ACTN</name>
<comment type="caution">
    <text evidence="2">The sequence shown here is derived from an EMBL/GenBank/DDBJ whole genome shotgun (WGS) entry which is preliminary data.</text>
</comment>
<keyword evidence="1" id="KW-0732">Signal</keyword>
<accession>A0ABR9PB15</accession>
<sequence length="119" mass="12283">MTIGFKSVATKAVAATSAALIASSLFSAPAYALGEDVVERGCGENRIVSEKRGDGDYYASTQAMPGSNCKGQLGVQVIYTDGSLGTTKWGNSNEVEVTSERAIKGAYHYGCKGCGGSQT</sequence>
<feature type="chain" id="PRO_5045243649" evidence="1">
    <location>
        <begin position="33"/>
        <end position="119"/>
    </location>
</feature>
<keyword evidence="3" id="KW-1185">Reference proteome</keyword>
<dbReference type="EMBL" id="JADBGI010000020">
    <property type="protein sequence ID" value="MBE3001028.1"/>
    <property type="molecule type" value="Genomic_DNA"/>
</dbReference>
<gene>
    <name evidence="2" type="ORF">IDM40_20360</name>
</gene>
<evidence type="ECO:0000256" key="1">
    <source>
        <dbReference type="SAM" id="SignalP"/>
    </source>
</evidence>
<evidence type="ECO:0000313" key="3">
    <source>
        <dbReference type="Proteomes" id="UP000806528"/>
    </source>
</evidence>